<reference evidence="6 7" key="1">
    <citation type="submission" date="2020-11" db="EMBL/GenBank/DDBJ databases">
        <authorList>
            <person name="Peeters C."/>
        </authorList>
    </citation>
    <scope>NUCLEOTIDE SEQUENCE [LARGE SCALE GENOMIC DNA]</scope>
    <source>
        <strain evidence="6 7">LMG 7974</strain>
    </source>
</reference>
<dbReference type="NCBIfam" id="NF010494">
    <property type="entry name" value="PRK13913.1"/>
    <property type="match status" value="1"/>
</dbReference>
<comment type="caution">
    <text evidence="6">The sequence shown here is derived from an EMBL/GenBank/DDBJ whole genome shotgun (WGS) entry which is preliminary data.</text>
</comment>
<keyword evidence="3" id="KW-0408">Iron</keyword>
<feature type="domain" description="HhH-GPD" evidence="5">
    <location>
        <begin position="36"/>
        <end position="199"/>
    </location>
</feature>
<dbReference type="Gene3D" id="1.10.340.30">
    <property type="entry name" value="Hypothetical protein, domain 2"/>
    <property type="match status" value="1"/>
</dbReference>
<organism evidence="6 7">
    <name type="scientific">Campylobacter majalis</name>
    <dbReference type="NCBI Taxonomy" id="2790656"/>
    <lineage>
        <taxon>Bacteria</taxon>
        <taxon>Pseudomonadati</taxon>
        <taxon>Campylobacterota</taxon>
        <taxon>Epsilonproteobacteria</taxon>
        <taxon>Campylobacterales</taxon>
        <taxon>Campylobacteraceae</taxon>
        <taxon>Campylobacter</taxon>
    </lineage>
</organism>
<dbReference type="InterPro" id="IPR003265">
    <property type="entry name" value="HhH-GPD_domain"/>
</dbReference>
<keyword evidence="4" id="KW-0411">Iron-sulfur</keyword>
<evidence type="ECO:0000256" key="4">
    <source>
        <dbReference type="ARBA" id="ARBA00023014"/>
    </source>
</evidence>
<keyword evidence="2" id="KW-0479">Metal-binding</keyword>
<keyword evidence="6" id="KW-0540">Nuclease</keyword>
<dbReference type="CDD" id="cd00056">
    <property type="entry name" value="ENDO3c"/>
    <property type="match status" value="1"/>
</dbReference>
<keyword evidence="7" id="KW-1185">Reference proteome</keyword>
<gene>
    <name evidence="6" type="primary">nth_1</name>
    <name evidence="6" type="ORF">LMG7974_00754</name>
</gene>
<name>A0ABN7K5T3_9BACT</name>
<dbReference type="PANTHER" id="PTHR10359:SF19">
    <property type="entry name" value="DNA REPAIR GLYCOSYLASE MJ1434-RELATED"/>
    <property type="match status" value="1"/>
</dbReference>
<dbReference type="PANTHER" id="PTHR10359">
    <property type="entry name" value="A/G-SPECIFIC ADENINE GLYCOSYLASE/ENDONUCLEASE III"/>
    <property type="match status" value="1"/>
</dbReference>
<dbReference type="InterPro" id="IPR023170">
    <property type="entry name" value="HhH_base_excis_C"/>
</dbReference>
<dbReference type="RefSeq" id="WP_229932561.1">
    <property type="nucleotide sequence ID" value="NZ_CAJHOF010000005.1"/>
</dbReference>
<dbReference type="Gene3D" id="1.10.1670.10">
    <property type="entry name" value="Helix-hairpin-Helix base-excision DNA repair enzymes (C-terminal)"/>
    <property type="match status" value="1"/>
</dbReference>
<dbReference type="Proteomes" id="UP000789803">
    <property type="component" value="Unassembled WGS sequence"/>
</dbReference>
<accession>A0ABN7K5T3</accession>
<dbReference type="EMBL" id="CAJHOF010000005">
    <property type="protein sequence ID" value="CAD7287874.1"/>
    <property type="molecule type" value="Genomic_DNA"/>
</dbReference>
<proteinExistence type="predicted"/>
<evidence type="ECO:0000256" key="3">
    <source>
        <dbReference type="ARBA" id="ARBA00023004"/>
    </source>
</evidence>
<evidence type="ECO:0000313" key="6">
    <source>
        <dbReference type="EMBL" id="CAD7287874.1"/>
    </source>
</evidence>
<evidence type="ECO:0000256" key="1">
    <source>
        <dbReference type="ARBA" id="ARBA00022485"/>
    </source>
</evidence>
<protein>
    <submittedName>
        <fullName evidence="6">Endonuclease III</fullName>
        <ecNumber evidence="6">4.2.99.18</ecNumber>
    </submittedName>
</protein>
<dbReference type="SMART" id="SM00478">
    <property type="entry name" value="ENDO3c"/>
    <property type="match status" value="1"/>
</dbReference>
<keyword evidence="1" id="KW-0004">4Fe-4S</keyword>
<evidence type="ECO:0000313" key="7">
    <source>
        <dbReference type="Proteomes" id="UP000789803"/>
    </source>
</evidence>
<dbReference type="InterPro" id="IPR011257">
    <property type="entry name" value="DNA_glycosylase"/>
</dbReference>
<keyword evidence="6" id="KW-0456">Lyase</keyword>
<dbReference type="SUPFAM" id="SSF48150">
    <property type="entry name" value="DNA-glycosylase"/>
    <property type="match status" value="1"/>
</dbReference>
<evidence type="ECO:0000256" key="2">
    <source>
        <dbReference type="ARBA" id="ARBA00022723"/>
    </source>
</evidence>
<sequence length="219" mass="25077">MQTRLFCALFDEFKSDLNALKWPGEGSFEVVIGAILVQNTTWKNVEKALENLRKIDAINLDSIANMQINELALMIKPSGFYNTKAKRLSGLAKAIKKEFYDFENFKQNVSREWLLSIKGVGAETCDAILCYACDRDEMVVDAYAIRILRVFGYEFEGYDEAKEWLSCLDFDKIKTKYLLDDNAHVFKIFHATIMAFAKKYSKGKMINESGNRLLLALCD</sequence>
<dbReference type="Pfam" id="PF00730">
    <property type="entry name" value="HhH-GPD"/>
    <property type="match status" value="1"/>
</dbReference>
<dbReference type="GO" id="GO:0140078">
    <property type="term" value="F:class I DNA-(apurinic or apyrimidinic site) endonuclease activity"/>
    <property type="evidence" value="ECO:0007669"/>
    <property type="project" value="UniProtKB-EC"/>
</dbReference>
<keyword evidence="6" id="KW-0255">Endonuclease</keyword>
<evidence type="ECO:0000259" key="5">
    <source>
        <dbReference type="SMART" id="SM00478"/>
    </source>
</evidence>
<dbReference type="EC" id="4.2.99.18" evidence="6"/>
<dbReference type="PIRSF" id="PIRSF001435">
    <property type="entry name" value="Nth"/>
    <property type="match status" value="1"/>
</dbReference>
<keyword evidence="6" id="KW-0378">Hydrolase</keyword>